<dbReference type="EMBL" id="KC662249">
    <property type="protein sequence ID" value="AGM15707.1"/>
    <property type="molecule type" value="Genomic_DNA"/>
</dbReference>
<gene>
    <name evidence="1" type="ORF">PGCG_00403</name>
</gene>
<accession>A0AC59EXM5</accession>
<evidence type="ECO:0000313" key="1">
    <source>
        <dbReference type="EMBL" id="AGM15707.1"/>
    </source>
</evidence>
<keyword evidence="2" id="KW-1185">Reference proteome</keyword>
<protein>
    <submittedName>
        <fullName evidence="1">Uncharacterized protein</fullName>
    </submittedName>
</protein>
<dbReference type="Proteomes" id="UP000204225">
    <property type="component" value="Segment"/>
</dbReference>
<name>A0AC59EXM5_9VIRU</name>
<organism evidence="1 2">
    <name type="scientific">Phaeocystis globosa virus PgV-16T</name>
    <dbReference type="NCBI Taxonomy" id="3071227"/>
    <lineage>
        <taxon>Viruses</taxon>
        <taxon>Varidnaviria</taxon>
        <taxon>Bamfordvirae</taxon>
        <taxon>Nucleocytoviricota</taxon>
        <taxon>Megaviricetes</taxon>
        <taxon>Imitervirales</taxon>
        <taxon>Mesomimiviridae</taxon>
        <taxon>Tethysvirus</taxon>
        <taxon>Tethysvirus hollandense</taxon>
    </lineage>
</organism>
<proteinExistence type="predicted"/>
<reference evidence="1 2" key="1">
    <citation type="journal article" date="2013" name="Proc. Natl. Acad. Sci. U.S.A.">
        <title>Genome of Phaeocystis globosa virus PgV-16T highlights the common ancestry of the largest known DNA viruses infecting eukaryotes.</title>
        <authorList>
            <person name="Santini S."/>
            <person name="Jeudy S."/>
            <person name="Bartoli J."/>
            <person name="Poirot O."/>
            <person name="Lescot M."/>
            <person name="Abergel C."/>
            <person name="Barbe V."/>
            <person name="Wommack K.E."/>
            <person name="Noordeloos A.A."/>
            <person name="Brussaard C.P."/>
            <person name="Claverie J.M."/>
        </authorList>
    </citation>
    <scope>NUCLEOTIDE SEQUENCE [LARGE SCALE GENOMIC DNA]</scope>
    <source>
        <strain evidence="1 2">16T</strain>
    </source>
</reference>
<sequence>MATYICSHCKKSYISKSAYNNHQLQCELRSICNKIQTKDEEEQELDVKFNGSINDVYKLLINLTNKFDKLETDYNELKKYANITKSKIDVIEYLQDNFNYGDFDFVKFLNSIQITEAELQVVFDHDYINGIYQIITDHIEKVQHNINIPIKAFNSKEGVLYICVNPDDIGHKWVIMDDDHIKSIMKYFNKSLSPLFLNWQKVNKNTLPSDVFTTVFNRNMKRVFASNFEKKNMNAMLKNKLYKHLKISLRNFVSHDFV</sequence>
<evidence type="ECO:0000313" key="2">
    <source>
        <dbReference type="Proteomes" id="UP000204225"/>
    </source>
</evidence>